<protein>
    <submittedName>
        <fullName evidence="1">Uncharacterized protein</fullName>
    </submittedName>
</protein>
<name>A0ABD2BJH2_VESMC</name>
<evidence type="ECO:0000313" key="2">
    <source>
        <dbReference type="Proteomes" id="UP001607303"/>
    </source>
</evidence>
<gene>
    <name evidence="1" type="ORF">V1477_015160</name>
</gene>
<sequence>MRKTNLWDVWPRGQGNPIVTVTSSAHLSLVVFTYYAMPFKKVVQKKYENFDIDILAIVKSQEESQRIEDVGGWELGVGSWGMVLEGFAFSTFEKKYNEISYRICFRNERDTVWKVCLKSFRSFTNYDTHIHSVTHIQPVPIHVSEHMNERPDRMLEEMRRNVCRVITGAAEFLDNETSLITNRGGNELPLFTFAISTRFFGITGSLRRLEAFGWHKAARWYSDVIGSIAPGKLCAPDVALRGWKLKDEPRYDVVNRKSYFYEVPSHIISGTGNNDDGRGNLSLIVAIGHERRIECCDGVGGSGGGRSFGADNVKWKPELNQPSIVTLTSHMEMLNRRLDLG</sequence>
<reference evidence="1 2" key="1">
    <citation type="journal article" date="2024" name="Ann. Entomol. Soc. Am.">
        <title>Genomic analyses of the southern and eastern yellowjacket wasps (Hymenoptera: Vespidae) reveal evolutionary signatures of social life.</title>
        <authorList>
            <person name="Catto M.A."/>
            <person name="Caine P.B."/>
            <person name="Orr S.E."/>
            <person name="Hunt B.G."/>
            <person name="Goodisman M.A.D."/>
        </authorList>
    </citation>
    <scope>NUCLEOTIDE SEQUENCE [LARGE SCALE GENOMIC DNA]</scope>
    <source>
        <strain evidence="1">232</strain>
        <tissue evidence="1">Head and thorax</tissue>
    </source>
</reference>
<dbReference type="Proteomes" id="UP001607303">
    <property type="component" value="Unassembled WGS sequence"/>
</dbReference>
<organism evidence="1 2">
    <name type="scientific">Vespula maculifrons</name>
    <name type="common">Eastern yellow jacket</name>
    <name type="synonym">Wasp</name>
    <dbReference type="NCBI Taxonomy" id="7453"/>
    <lineage>
        <taxon>Eukaryota</taxon>
        <taxon>Metazoa</taxon>
        <taxon>Ecdysozoa</taxon>
        <taxon>Arthropoda</taxon>
        <taxon>Hexapoda</taxon>
        <taxon>Insecta</taxon>
        <taxon>Pterygota</taxon>
        <taxon>Neoptera</taxon>
        <taxon>Endopterygota</taxon>
        <taxon>Hymenoptera</taxon>
        <taxon>Apocrita</taxon>
        <taxon>Aculeata</taxon>
        <taxon>Vespoidea</taxon>
        <taxon>Vespidae</taxon>
        <taxon>Vespinae</taxon>
        <taxon>Vespula</taxon>
    </lineage>
</organism>
<keyword evidence="2" id="KW-1185">Reference proteome</keyword>
<dbReference type="AlphaFoldDB" id="A0ABD2BJH2"/>
<accession>A0ABD2BJH2</accession>
<evidence type="ECO:0000313" key="1">
    <source>
        <dbReference type="EMBL" id="KAL2732919.1"/>
    </source>
</evidence>
<proteinExistence type="predicted"/>
<dbReference type="EMBL" id="JAYRBN010000075">
    <property type="protein sequence ID" value="KAL2732919.1"/>
    <property type="molecule type" value="Genomic_DNA"/>
</dbReference>
<comment type="caution">
    <text evidence="1">The sequence shown here is derived from an EMBL/GenBank/DDBJ whole genome shotgun (WGS) entry which is preliminary data.</text>
</comment>